<organism evidence="2 3">
    <name type="scientific">Chryseosolibacter histidini</name>
    <dbReference type="NCBI Taxonomy" id="2782349"/>
    <lineage>
        <taxon>Bacteria</taxon>
        <taxon>Pseudomonadati</taxon>
        <taxon>Bacteroidota</taxon>
        <taxon>Cytophagia</taxon>
        <taxon>Cytophagales</taxon>
        <taxon>Chryseotaleaceae</taxon>
        <taxon>Chryseosolibacter</taxon>
    </lineage>
</organism>
<gene>
    <name evidence="2" type="ORF">KK083_21590</name>
</gene>
<feature type="domain" description="Peptidase M28" evidence="1">
    <location>
        <begin position="43"/>
        <end position="259"/>
    </location>
</feature>
<dbReference type="PANTHER" id="PTHR12147:SF26">
    <property type="entry name" value="PEPTIDASE M28 DOMAIN-CONTAINING PROTEIN"/>
    <property type="match status" value="1"/>
</dbReference>
<reference evidence="2 3" key="1">
    <citation type="submission" date="2021-05" db="EMBL/GenBank/DDBJ databases">
        <title>A Polyphasic approach of four new species of the genus Ohtaekwangia: Ohtaekwangia histidinii sp. nov., Ohtaekwangia cretensis sp. nov., Ohtaekwangia indiensis sp. nov., Ohtaekwangia reichenbachii sp. nov. from diverse environment.</title>
        <authorList>
            <person name="Octaviana S."/>
        </authorList>
    </citation>
    <scope>NUCLEOTIDE SEQUENCE [LARGE SCALE GENOMIC DNA]</scope>
    <source>
        <strain evidence="2 3">PWU4</strain>
    </source>
</reference>
<sequence>MKHLDLVQALDNKLNDERLEIIIQQLEQLGIAYSKQQYASGTNLIVDLGHARKRIGVSSHFDRVQESAGANDNGSAIAVCLDIIRKFKKSGNDNLGLRIFFFDEEETGLKGSTAYTKERGINDLVGLINMELVGLGDKFALWPVDEKASGKILNTFESVSKQKQIVTRRIDRIVTNTADHLSFREAGLQDAFTITCISDKDLEIAQHYFRALALEVDRQTLVEILSKAPVFEHYHKPTDTFNRLSEDSISMTSATVWETIIAIQK</sequence>
<dbReference type="PANTHER" id="PTHR12147">
    <property type="entry name" value="METALLOPEPTIDASE M28 FAMILY MEMBER"/>
    <property type="match status" value="1"/>
</dbReference>
<evidence type="ECO:0000313" key="3">
    <source>
        <dbReference type="Proteomes" id="UP001319200"/>
    </source>
</evidence>
<dbReference type="InterPro" id="IPR007484">
    <property type="entry name" value="Peptidase_M28"/>
</dbReference>
<evidence type="ECO:0000313" key="2">
    <source>
        <dbReference type="EMBL" id="MBT1699506.1"/>
    </source>
</evidence>
<dbReference type="Gene3D" id="3.40.630.10">
    <property type="entry name" value="Zn peptidases"/>
    <property type="match status" value="1"/>
</dbReference>
<dbReference type="Pfam" id="PF04389">
    <property type="entry name" value="Peptidase_M28"/>
    <property type="match status" value="1"/>
</dbReference>
<comment type="caution">
    <text evidence="2">The sequence shown here is derived from an EMBL/GenBank/DDBJ whole genome shotgun (WGS) entry which is preliminary data.</text>
</comment>
<dbReference type="GO" id="GO:0008235">
    <property type="term" value="F:metalloexopeptidase activity"/>
    <property type="evidence" value="ECO:0007669"/>
    <property type="project" value="InterPro"/>
</dbReference>
<proteinExistence type="predicted"/>
<dbReference type="GO" id="GO:0006508">
    <property type="term" value="P:proteolysis"/>
    <property type="evidence" value="ECO:0007669"/>
    <property type="project" value="InterPro"/>
</dbReference>
<accession>A0AAP2DNF0</accession>
<dbReference type="Proteomes" id="UP001319200">
    <property type="component" value="Unassembled WGS sequence"/>
</dbReference>
<dbReference type="RefSeq" id="WP_254167502.1">
    <property type="nucleotide sequence ID" value="NZ_JAHESF010000026.1"/>
</dbReference>
<name>A0AAP2DNF0_9BACT</name>
<dbReference type="SUPFAM" id="SSF53187">
    <property type="entry name" value="Zn-dependent exopeptidases"/>
    <property type="match status" value="1"/>
</dbReference>
<dbReference type="InterPro" id="IPR045175">
    <property type="entry name" value="M28_fam"/>
</dbReference>
<protein>
    <submittedName>
        <fullName evidence="2">M28 family peptidase</fullName>
    </submittedName>
</protein>
<evidence type="ECO:0000259" key="1">
    <source>
        <dbReference type="Pfam" id="PF04389"/>
    </source>
</evidence>
<keyword evidence="3" id="KW-1185">Reference proteome</keyword>
<dbReference type="AlphaFoldDB" id="A0AAP2DNF0"/>
<dbReference type="EMBL" id="JAHESF010000026">
    <property type="protein sequence ID" value="MBT1699506.1"/>
    <property type="molecule type" value="Genomic_DNA"/>
</dbReference>